<reference evidence="1" key="2">
    <citation type="journal article" date="2021" name="Microbiome">
        <title>Successional dynamics and alternative stable states in a saline activated sludge microbial community over 9 years.</title>
        <authorList>
            <person name="Wang Y."/>
            <person name="Ye J."/>
            <person name="Ju F."/>
            <person name="Liu L."/>
            <person name="Boyd J.A."/>
            <person name="Deng Y."/>
            <person name="Parks D.H."/>
            <person name="Jiang X."/>
            <person name="Yin X."/>
            <person name="Woodcroft B.J."/>
            <person name="Tyson G.W."/>
            <person name="Hugenholtz P."/>
            <person name="Polz M.F."/>
            <person name="Zhang T."/>
        </authorList>
    </citation>
    <scope>NUCLEOTIDE SEQUENCE</scope>
    <source>
        <strain evidence="1">HKST-UBA02</strain>
    </source>
</reference>
<name>A0A956NCZ6_UNCEI</name>
<dbReference type="AlphaFoldDB" id="A0A956NCZ6"/>
<gene>
    <name evidence="1" type="ORF">KDA27_09610</name>
</gene>
<dbReference type="Proteomes" id="UP000739538">
    <property type="component" value="Unassembled WGS sequence"/>
</dbReference>
<reference evidence="1" key="1">
    <citation type="submission" date="2020-04" db="EMBL/GenBank/DDBJ databases">
        <authorList>
            <person name="Zhang T."/>
        </authorList>
    </citation>
    <scope>NUCLEOTIDE SEQUENCE</scope>
    <source>
        <strain evidence="1">HKST-UBA02</strain>
    </source>
</reference>
<organism evidence="1 2">
    <name type="scientific">Eiseniibacteriota bacterium</name>
    <dbReference type="NCBI Taxonomy" id="2212470"/>
    <lineage>
        <taxon>Bacteria</taxon>
        <taxon>Candidatus Eiseniibacteriota</taxon>
    </lineage>
</organism>
<dbReference type="InterPro" id="IPR011042">
    <property type="entry name" value="6-blade_b-propeller_TolB-like"/>
</dbReference>
<evidence type="ECO:0000313" key="1">
    <source>
        <dbReference type="EMBL" id="MCA9756046.1"/>
    </source>
</evidence>
<protein>
    <submittedName>
        <fullName evidence="1">6-bladed beta-propeller</fullName>
    </submittedName>
</protein>
<dbReference type="SUPFAM" id="SSF63829">
    <property type="entry name" value="Calcium-dependent phosphotriesterase"/>
    <property type="match status" value="1"/>
</dbReference>
<accession>A0A956NCZ6</accession>
<dbReference type="Pfam" id="PF17170">
    <property type="entry name" value="DUF5128"/>
    <property type="match status" value="1"/>
</dbReference>
<evidence type="ECO:0000313" key="2">
    <source>
        <dbReference type="Proteomes" id="UP000739538"/>
    </source>
</evidence>
<sequence length="450" mass="49377">MFLRTSLLGIPHRAGQRERLRLALGGSFRRLPLQPALGPSLLAGASVAIAAIALVPSPLRAADDFSVVDNPETPANGVERLQLEELWRVSGEDEDVLLGVTQRIEEAPDGTFYFLDMQLTEIQVFSPSGEYLRSIGHEGEGPGEFQRPNGVFMLPDAVIGVIQGRPGKVVLLQQDGTPAGNLPVPGTETGSVFLGTGRAVGDRIYLQVNQGERTDTGFKSHNRTLAMDRKGEVLATFDETDIERNFTNPSFDEKEGFGGRRWDVGANGEFYKVATFDDYRIEVQSPDGTPLHAIQRTYPPRKRSDEEKAWVQGQMVFRGPRRMQIDMKVSPTDPAIVNLFPRPDGSLWVLSSRGAYDRDNGVIATFDEFSPQGVFVRQVELLGEGNARDDGLFFTGKDHLIVIRELSDARRAMQGSSGDDESTKEDVLSDPLSVICYRIPSLRSGGTAGN</sequence>
<dbReference type="EMBL" id="JAGQHS010000040">
    <property type="protein sequence ID" value="MCA9756046.1"/>
    <property type="molecule type" value="Genomic_DNA"/>
</dbReference>
<comment type="caution">
    <text evidence="1">The sequence shown here is derived from an EMBL/GenBank/DDBJ whole genome shotgun (WGS) entry which is preliminary data.</text>
</comment>
<proteinExistence type="predicted"/>
<dbReference type="Gene3D" id="2.120.10.30">
    <property type="entry name" value="TolB, C-terminal domain"/>
    <property type="match status" value="1"/>
</dbReference>